<protein>
    <submittedName>
        <fullName evidence="3">Stage VI sporulation protein D</fullName>
    </submittedName>
</protein>
<evidence type="ECO:0000313" key="3">
    <source>
        <dbReference type="EMBL" id="MBM7644730.1"/>
    </source>
</evidence>
<feature type="compositionally biased region" description="Basic and acidic residues" evidence="1">
    <location>
        <begin position="302"/>
        <end position="314"/>
    </location>
</feature>
<comment type="caution">
    <text evidence="3">The sequence shown here is derived from an EMBL/GenBank/DDBJ whole genome shotgun (WGS) entry which is preliminary data.</text>
</comment>
<dbReference type="Pfam" id="PF01476">
    <property type="entry name" value="LysM"/>
    <property type="match status" value="1"/>
</dbReference>
<evidence type="ECO:0000259" key="2">
    <source>
        <dbReference type="PROSITE" id="PS51782"/>
    </source>
</evidence>
<dbReference type="InterPro" id="IPR018392">
    <property type="entry name" value="LysM"/>
</dbReference>
<dbReference type="Pfam" id="PF20918">
    <property type="entry name" value="SPOCS_spoVID-N"/>
    <property type="match status" value="1"/>
</dbReference>
<feature type="region of interest" description="Disordered" evidence="1">
    <location>
        <begin position="198"/>
        <end position="543"/>
    </location>
</feature>
<gene>
    <name evidence="3" type="ORF">JOD45_000937</name>
</gene>
<evidence type="ECO:0000313" key="4">
    <source>
        <dbReference type="Proteomes" id="UP000808914"/>
    </source>
</evidence>
<feature type="compositionally biased region" description="Basic and acidic residues" evidence="1">
    <location>
        <begin position="336"/>
        <end position="354"/>
    </location>
</feature>
<feature type="compositionally biased region" description="Basic and acidic residues" evidence="1">
    <location>
        <begin position="276"/>
        <end position="292"/>
    </location>
</feature>
<dbReference type="InterPro" id="IPR048862">
    <property type="entry name" value="SPOCS_spoVID_N"/>
</dbReference>
<dbReference type="CDD" id="cd00118">
    <property type="entry name" value="LysM"/>
    <property type="match status" value="1"/>
</dbReference>
<dbReference type="RefSeq" id="WP_205002689.1">
    <property type="nucleotide sequence ID" value="NZ_JAFBER010000004.1"/>
</dbReference>
<feature type="compositionally biased region" description="Polar residues" evidence="1">
    <location>
        <begin position="234"/>
        <end position="245"/>
    </location>
</feature>
<feature type="compositionally biased region" description="Basic and acidic residues" evidence="1">
    <location>
        <begin position="428"/>
        <end position="457"/>
    </location>
</feature>
<feature type="compositionally biased region" description="Basic and acidic residues" evidence="1">
    <location>
        <begin position="467"/>
        <end position="498"/>
    </location>
</feature>
<keyword evidence="4" id="KW-1185">Reference proteome</keyword>
<accession>A0ABS2PYV4</accession>
<proteinExistence type="predicted"/>
<dbReference type="PROSITE" id="PS51782">
    <property type="entry name" value="LYSM"/>
    <property type="match status" value="1"/>
</dbReference>
<feature type="domain" description="LysM" evidence="2">
    <location>
        <begin position="569"/>
        <end position="612"/>
    </location>
</feature>
<reference evidence="3 4" key="1">
    <citation type="submission" date="2021-01" db="EMBL/GenBank/DDBJ databases">
        <title>Genomic Encyclopedia of Type Strains, Phase IV (KMG-IV): sequencing the most valuable type-strain genomes for metagenomic binning, comparative biology and taxonomic classification.</title>
        <authorList>
            <person name="Goeker M."/>
        </authorList>
    </citation>
    <scope>NUCLEOTIDE SEQUENCE [LARGE SCALE GENOMIC DNA]</scope>
    <source>
        <strain evidence="3 4">DSM 28236</strain>
    </source>
</reference>
<feature type="compositionally biased region" description="Acidic residues" evidence="1">
    <location>
        <begin position="527"/>
        <end position="537"/>
    </location>
</feature>
<dbReference type="SMART" id="SM00257">
    <property type="entry name" value="LysM"/>
    <property type="match status" value="1"/>
</dbReference>
<dbReference type="EMBL" id="JAFBER010000004">
    <property type="protein sequence ID" value="MBM7644730.1"/>
    <property type="molecule type" value="Genomic_DNA"/>
</dbReference>
<name>A0ABS2PYV4_9BACL</name>
<dbReference type="Proteomes" id="UP000808914">
    <property type="component" value="Unassembled WGS sequence"/>
</dbReference>
<feature type="compositionally biased region" description="Acidic residues" evidence="1">
    <location>
        <begin position="370"/>
        <end position="409"/>
    </location>
</feature>
<dbReference type="InterPro" id="IPR036779">
    <property type="entry name" value="LysM_dom_sf"/>
</dbReference>
<feature type="compositionally biased region" description="Basic and acidic residues" evidence="1">
    <location>
        <begin position="246"/>
        <end position="257"/>
    </location>
</feature>
<evidence type="ECO:0000256" key="1">
    <source>
        <dbReference type="SAM" id="MobiDB-lite"/>
    </source>
</evidence>
<feature type="compositionally biased region" description="Basic and acidic residues" evidence="1">
    <location>
        <begin position="213"/>
        <end position="233"/>
    </location>
</feature>
<dbReference type="SUPFAM" id="SSF54106">
    <property type="entry name" value="LysM domain"/>
    <property type="match status" value="1"/>
</dbReference>
<feature type="compositionally biased region" description="Basic and acidic residues" evidence="1">
    <location>
        <begin position="508"/>
        <end position="526"/>
    </location>
</feature>
<sequence length="618" mass="72271">MSQSSSKSLQFSINETIWLKDGEAAQEILSMALEPDITIEENRSYICIKGGLRLTGEYKPAENDAELPPQSGQLSIRTIDEMTETDAGTALIEHQFPVDITIPAERIQDLEDVFVMIETFDYSMPSHHCIQLEADISITGIIDEMAQPSTYENDNESDNAENEGSYFNHQSPFSEFNQFQSEENEIPFQQDFQFEATRDTDDEPQQQEGPQVEMKRRDEERQDAPSFKEDKSHLSSFNMFPSSNQENKEREESRDERTQDDDILPLRPIFPNIDQITEKNKGESDIHSKNQYDGEEQQEQYEVQRHEETSIKDDDASEEEESAEKPDNIAARKQNHQIDDNQERTEEQGQKEQIKYSIDPYENDTKETTEDPVYEERQEEEISDQEEYEEEKYDEEYEEEDQPKEEISDEISLSRVNNAKDENDEDEGGRLFEKKIKVVPKENKENKDENKKIDKINQKLNKKMNKKINDEENVNKEVNVKGGENIKEEENEEKDNKKLAKIGKKAMKKENKQKYKENKKEDHEKEENEENINEEAENEPKKKLNKREENAFYLTSMLTNEEEQFSKVKMCIVQSGDSIESISERYKVPVTSILRKNNLESDFIDEGQVLYIPIPKKR</sequence>
<dbReference type="Gene3D" id="3.10.350.10">
    <property type="entry name" value="LysM domain"/>
    <property type="match status" value="1"/>
</dbReference>
<organism evidence="3 4">
    <name type="scientific">Scopulibacillus daqui</name>
    <dbReference type="NCBI Taxonomy" id="1469162"/>
    <lineage>
        <taxon>Bacteria</taxon>
        <taxon>Bacillati</taxon>
        <taxon>Bacillota</taxon>
        <taxon>Bacilli</taxon>
        <taxon>Bacillales</taxon>
        <taxon>Sporolactobacillaceae</taxon>
        <taxon>Scopulibacillus</taxon>
    </lineage>
</organism>
<feature type="region of interest" description="Disordered" evidence="1">
    <location>
        <begin position="149"/>
        <end position="171"/>
    </location>
</feature>